<reference evidence="1 2" key="1">
    <citation type="submission" date="2019-12" db="EMBL/GenBank/DDBJ databases">
        <title>Genomic-based taxomic classification of the family Erythrobacteraceae.</title>
        <authorList>
            <person name="Xu L."/>
        </authorList>
    </citation>
    <scope>NUCLEOTIDE SEQUENCE [LARGE SCALE GENOMIC DNA]</scope>
    <source>
        <strain evidence="1 2">MCCC 1K02066</strain>
    </source>
</reference>
<comment type="caution">
    <text evidence="1">The sequence shown here is derived from an EMBL/GenBank/DDBJ whole genome shotgun (WGS) entry which is preliminary data.</text>
</comment>
<keyword evidence="2" id="KW-1185">Reference proteome</keyword>
<gene>
    <name evidence="1" type="ORF">GRI75_12190</name>
</gene>
<name>A0A6I4UU09_9SPHN</name>
<dbReference type="CDD" id="cd03801">
    <property type="entry name" value="GT4_PimA-like"/>
    <property type="match status" value="1"/>
</dbReference>
<evidence type="ECO:0000313" key="2">
    <source>
        <dbReference type="Proteomes" id="UP000469159"/>
    </source>
</evidence>
<dbReference type="OrthoDB" id="9807209at2"/>
<dbReference type="PANTHER" id="PTHR12526:SF600">
    <property type="entry name" value="GLYCOSYL TRANSFERASE GROUP 1"/>
    <property type="match status" value="1"/>
</dbReference>
<protein>
    <submittedName>
        <fullName evidence="1">TIGR03087 family PEP-CTERM/XrtA system glycosyltransferase</fullName>
    </submittedName>
</protein>
<sequence length="412" mass="44160">MSGEILFLAHRMPFPPDRGDKIRSHHILKALADLAPVHVACFAESGADRAHEAELAAVAASHCLADRTKPLMLAGIESLLRREPVSLSAFRHAGLAGYVERLLRERPIDTIYVFSGQMGQYVPQGWSGRLVVDLVDVDSAKFEAYAAEKAWPTRWVDAREGRLLRAEESRLAGIADRTLLVSEAEAALFRSRVDASHAAKVVALGNGVDFSAFDPAQTAPHPQLAAAPGPHLVFTGQMDYPPNVAAARRVARSILPAVRRHHPQAQFHIVGRAPAAELRALDGQGGVRVWGEVPAVQPFLRAADLVVAPLAIARGVQNKVLEAMAMARPVLLSPDAAAGIGATDGEHLAVEDDDAAFARRALELLSRPEQGSAMGAAARRFVVERMSWPAMLAPLPALVGRGAERPGHRDAA</sequence>
<keyword evidence="1" id="KW-0808">Transferase</keyword>
<dbReference type="NCBIfam" id="TIGR03087">
    <property type="entry name" value="stp1"/>
    <property type="match status" value="1"/>
</dbReference>
<dbReference type="EMBL" id="WTYK01000007">
    <property type="protein sequence ID" value="MXP42400.1"/>
    <property type="molecule type" value="Genomic_DNA"/>
</dbReference>
<dbReference type="SUPFAM" id="SSF53756">
    <property type="entry name" value="UDP-Glycosyltransferase/glycogen phosphorylase"/>
    <property type="match status" value="1"/>
</dbReference>
<dbReference type="GO" id="GO:0016757">
    <property type="term" value="F:glycosyltransferase activity"/>
    <property type="evidence" value="ECO:0007669"/>
    <property type="project" value="TreeGrafter"/>
</dbReference>
<dbReference type="AlphaFoldDB" id="A0A6I4UU09"/>
<organism evidence="1 2">
    <name type="scientific">Croceibacterium soli</name>
    <dbReference type="NCBI Taxonomy" id="1739690"/>
    <lineage>
        <taxon>Bacteria</taxon>
        <taxon>Pseudomonadati</taxon>
        <taxon>Pseudomonadota</taxon>
        <taxon>Alphaproteobacteria</taxon>
        <taxon>Sphingomonadales</taxon>
        <taxon>Erythrobacteraceae</taxon>
        <taxon>Croceibacterium</taxon>
    </lineage>
</organism>
<dbReference type="Proteomes" id="UP000469159">
    <property type="component" value="Unassembled WGS sequence"/>
</dbReference>
<dbReference type="RefSeq" id="WP_160747262.1">
    <property type="nucleotide sequence ID" value="NZ_WTYK01000007.1"/>
</dbReference>
<proteinExistence type="predicted"/>
<dbReference type="Gene3D" id="3.40.50.2000">
    <property type="entry name" value="Glycogen Phosphorylase B"/>
    <property type="match status" value="2"/>
</dbReference>
<dbReference type="Pfam" id="PF13692">
    <property type="entry name" value="Glyco_trans_1_4"/>
    <property type="match status" value="1"/>
</dbReference>
<dbReference type="PANTHER" id="PTHR12526">
    <property type="entry name" value="GLYCOSYLTRANSFERASE"/>
    <property type="match status" value="1"/>
</dbReference>
<evidence type="ECO:0000313" key="1">
    <source>
        <dbReference type="EMBL" id="MXP42400.1"/>
    </source>
</evidence>
<accession>A0A6I4UU09</accession>
<dbReference type="InterPro" id="IPR017521">
    <property type="entry name" value="Sugar_tfrase_PEP-CTERM_Stp1"/>
</dbReference>